<evidence type="ECO:0000256" key="6">
    <source>
        <dbReference type="ARBA" id="ARBA00022723"/>
    </source>
</evidence>
<feature type="domain" description="Mandelate racemase/muconate lactonizing enzyme C-terminal" evidence="10">
    <location>
        <begin position="188"/>
        <end position="283"/>
    </location>
</feature>
<feature type="active site" description="Proton acceptor" evidence="9">
    <location>
        <position position="210"/>
    </location>
</feature>
<dbReference type="InterPro" id="IPR029065">
    <property type="entry name" value="Enolase_C-like"/>
</dbReference>
<evidence type="ECO:0000256" key="3">
    <source>
        <dbReference type="ARBA" id="ARBA00005183"/>
    </source>
</evidence>
<evidence type="ECO:0000313" key="11">
    <source>
        <dbReference type="EMBL" id="GGD69356.1"/>
    </source>
</evidence>
<dbReference type="EMBL" id="BMKK01000008">
    <property type="protein sequence ID" value="GGD69356.1"/>
    <property type="molecule type" value="Genomic_DNA"/>
</dbReference>
<accession>A0A916YZY6</accession>
<dbReference type="InterPro" id="IPR034598">
    <property type="entry name" value="GlucD-like"/>
</dbReference>
<keyword evidence="6" id="KW-0479">Metal-binding</keyword>
<dbReference type="PANTHER" id="PTHR48080">
    <property type="entry name" value="D-GALACTONATE DEHYDRATASE-RELATED"/>
    <property type="match status" value="1"/>
</dbReference>
<dbReference type="SFLD" id="SFLDS00001">
    <property type="entry name" value="Enolase"/>
    <property type="match status" value="1"/>
</dbReference>
<dbReference type="InterPro" id="IPR013341">
    <property type="entry name" value="Mandelate_racemase_N_dom"/>
</dbReference>
<reference evidence="11" key="1">
    <citation type="journal article" date="2014" name="Int. J. Syst. Evol. Microbiol.">
        <title>Complete genome sequence of Corynebacterium casei LMG S-19264T (=DSM 44701T), isolated from a smear-ripened cheese.</title>
        <authorList>
            <consortium name="US DOE Joint Genome Institute (JGI-PGF)"/>
            <person name="Walter F."/>
            <person name="Albersmeier A."/>
            <person name="Kalinowski J."/>
            <person name="Ruckert C."/>
        </authorList>
    </citation>
    <scope>NUCLEOTIDE SEQUENCE</scope>
    <source>
        <strain evidence="11">CGMCC 1.15958</strain>
    </source>
</reference>
<dbReference type="Gene3D" id="3.20.20.120">
    <property type="entry name" value="Enolase-like C-terminal domain"/>
    <property type="match status" value="1"/>
</dbReference>
<organism evidence="11 12">
    <name type="scientific">Emticicia aquatilis</name>
    <dbReference type="NCBI Taxonomy" id="1537369"/>
    <lineage>
        <taxon>Bacteria</taxon>
        <taxon>Pseudomonadati</taxon>
        <taxon>Bacteroidota</taxon>
        <taxon>Cytophagia</taxon>
        <taxon>Cytophagales</taxon>
        <taxon>Leadbetterellaceae</taxon>
        <taxon>Emticicia</taxon>
    </lineage>
</organism>
<evidence type="ECO:0000256" key="9">
    <source>
        <dbReference type="PIRSR" id="PIRSR634598-1"/>
    </source>
</evidence>
<dbReference type="CDD" id="cd03323">
    <property type="entry name" value="D-glucarate_dehydratase"/>
    <property type="match status" value="1"/>
</dbReference>
<evidence type="ECO:0000313" key="12">
    <source>
        <dbReference type="Proteomes" id="UP000609064"/>
    </source>
</evidence>
<dbReference type="GO" id="GO:0016854">
    <property type="term" value="F:racemase and epimerase activity"/>
    <property type="evidence" value="ECO:0007669"/>
    <property type="project" value="UniProtKB-ARBA"/>
</dbReference>
<evidence type="ECO:0000256" key="5">
    <source>
        <dbReference type="ARBA" id="ARBA00011973"/>
    </source>
</evidence>
<dbReference type="Pfam" id="PF02746">
    <property type="entry name" value="MR_MLE_N"/>
    <property type="match status" value="1"/>
</dbReference>
<dbReference type="InterPro" id="IPR029017">
    <property type="entry name" value="Enolase-like_N"/>
</dbReference>
<protein>
    <recommendedName>
        <fullName evidence="5">glucarate dehydratase</fullName>
        <ecNumber evidence="5">4.2.1.40</ecNumber>
    </recommendedName>
</protein>
<comment type="similarity">
    <text evidence="4">Belongs to the mandelate racemase/muconate lactonizing enzyme family. GlucD subfamily.</text>
</comment>
<dbReference type="InterPro" id="IPR034593">
    <property type="entry name" value="DgoD-like"/>
</dbReference>
<comment type="caution">
    <text evidence="11">The sequence shown here is derived from an EMBL/GenBank/DDBJ whole genome shotgun (WGS) entry which is preliminary data.</text>
</comment>
<keyword evidence="7" id="KW-0460">Magnesium</keyword>
<dbReference type="SFLD" id="SFLDG00055">
    <property type="entry name" value="glucarate_dehydratase"/>
    <property type="match status" value="1"/>
</dbReference>
<dbReference type="GO" id="GO:0008872">
    <property type="term" value="F:glucarate dehydratase activity"/>
    <property type="evidence" value="ECO:0007669"/>
    <property type="project" value="UniProtKB-EC"/>
</dbReference>
<evidence type="ECO:0000256" key="4">
    <source>
        <dbReference type="ARBA" id="ARBA00009938"/>
    </source>
</evidence>
<evidence type="ECO:0000256" key="2">
    <source>
        <dbReference type="ARBA" id="ARBA00001946"/>
    </source>
</evidence>
<evidence type="ECO:0000256" key="7">
    <source>
        <dbReference type="ARBA" id="ARBA00022842"/>
    </source>
</evidence>
<evidence type="ECO:0000256" key="8">
    <source>
        <dbReference type="ARBA" id="ARBA00023239"/>
    </source>
</evidence>
<dbReference type="SUPFAM" id="SSF51604">
    <property type="entry name" value="Enolase C-terminal domain-like"/>
    <property type="match status" value="1"/>
</dbReference>
<dbReference type="InterPro" id="IPR013342">
    <property type="entry name" value="Mandelate_racemase_C"/>
</dbReference>
<sequence>MPSLKLLKHMKFPKIKEFHITPIAVVDPPLLNAAGLHAPYALRTVVELVTEDNISGVSEIPGNIDIDKALERSRPLIIGQDPFQINKIRDILLAEFGTEKPADRGFTPWDQRTVVHVFSSIEVACLDIIGKIVNRPVVDLLGGKRRDAVPFSAYLFYKYEGAGGELEFRTDPNATGWAAARQASALNPAEIVAQAKAMCKEFGFQSIKLKGGVFEPRQEVDAILALHEAFGPSVPLRIDPNALWTVETSIKYGKEMEGIIEYLEDPCRGQENMAAVRKALKTPLATNMCTTSFGDIPRSVQLGSEDIILSDHHFWGGLQESMKLTSICETFGRDLSMHSNSHLGISLAAMVHLGAAIPNFKYALDTHYPWQSDEIILGGRMKFEDGAVPVPSGPGLGVELDRAALAKLHENYKKCGLTKRNDEIEMQKVQPDWKFIATRW</sequence>
<evidence type="ECO:0000256" key="1">
    <source>
        <dbReference type="ARBA" id="ARBA00001426"/>
    </source>
</evidence>
<gene>
    <name evidence="11" type="ORF">GCM10011514_36830</name>
</gene>
<name>A0A916YZY6_9BACT</name>
<dbReference type="Pfam" id="PF13378">
    <property type="entry name" value="MR_MLE_C"/>
    <property type="match status" value="1"/>
</dbReference>
<dbReference type="SUPFAM" id="SSF54826">
    <property type="entry name" value="Enolase N-terminal domain-like"/>
    <property type="match status" value="1"/>
</dbReference>
<evidence type="ECO:0000259" key="10">
    <source>
        <dbReference type="SMART" id="SM00922"/>
    </source>
</evidence>
<dbReference type="AlphaFoldDB" id="A0A916YZY6"/>
<keyword evidence="8" id="KW-0456">Lyase</keyword>
<dbReference type="InterPro" id="IPR036849">
    <property type="entry name" value="Enolase-like_C_sf"/>
</dbReference>
<keyword evidence="12" id="KW-1185">Reference proteome</keyword>
<comment type="pathway">
    <text evidence="3">Carbohydrate acid metabolism; D-glucarate degradation; 2,5-dioxopentanoate from D-glucarate: step 1/2.</text>
</comment>
<comment type="cofactor">
    <cofactor evidence="2">
        <name>Mg(2+)</name>
        <dbReference type="ChEBI" id="CHEBI:18420"/>
    </cofactor>
</comment>
<dbReference type="Gene3D" id="3.30.390.10">
    <property type="entry name" value="Enolase-like, N-terminal domain"/>
    <property type="match status" value="1"/>
</dbReference>
<dbReference type="EC" id="4.2.1.40" evidence="5"/>
<reference evidence="11" key="2">
    <citation type="submission" date="2020-09" db="EMBL/GenBank/DDBJ databases">
        <authorList>
            <person name="Sun Q."/>
            <person name="Zhou Y."/>
        </authorList>
    </citation>
    <scope>NUCLEOTIDE SEQUENCE</scope>
    <source>
        <strain evidence="11">CGMCC 1.15958</strain>
    </source>
</reference>
<dbReference type="SMART" id="SM00922">
    <property type="entry name" value="MR_MLE"/>
    <property type="match status" value="1"/>
</dbReference>
<dbReference type="Proteomes" id="UP000609064">
    <property type="component" value="Unassembled WGS sequence"/>
</dbReference>
<feature type="active site" description="Proton acceptor" evidence="9">
    <location>
        <position position="338"/>
    </location>
</feature>
<dbReference type="PANTHER" id="PTHR48080:SF4">
    <property type="entry name" value="GLUCARATE DEHYDRATASE"/>
    <property type="match status" value="1"/>
</dbReference>
<comment type="catalytic activity">
    <reaction evidence="1">
        <text>D-glucarate = 5-dehydro-4-deoxy-D-glucarate + H2O</text>
        <dbReference type="Rhea" id="RHEA:14573"/>
        <dbReference type="ChEBI" id="CHEBI:15377"/>
        <dbReference type="ChEBI" id="CHEBI:30612"/>
        <dbReference type="ChEBI" id="CHEBI:42819"/>
        <dbReference type="EC" id="4.2.1.40"/>
    </reaction>
</comment>
<dbReference type="GO" id="GO:0046872">
    <property type="term" value="F:metal ion binding"/>
    <property type="evidence" value="ECO:0007669"/>
    <property type="project" value="UniProtKB-KW"/>
</dbReference>
<proteinExistence type="inferred from homology"/>